<name>A0ABW8N9C7_9MICC</name>
<dbReference type="InterPro" id="IPR025736">
    <property type="entry name" value="PucR_C-HTH_dom"/>
</dbReference>
<dbReference type="EMBL" id="JBIYEW010000003">
    <property type="protein sequence ID" value="MFK4640191.1"/>
    <property type="molecule type" value="Genomic_DNA"/>
</dbReference>
<dbReference type="PANTHER" id="PTHR33744">
    <property type="entry name" value="CARBOHYDRATE DIACID REGULATOR"/>
    <property type="match status" value="1"/>
</dbReference>
<proteinExistence type="predicted"/>
<gene>
    <name evidence="2" type="ORF">ABIA52_003080</name>
</gene>
<evidence type="ECO:0000259" key="1">
    <source>
        <dbReference type="Pfam" id="PF13556"/>
    </source>
</evidence>
<dbReference type="Gene3D" id="1.10.10.2840">
    <property type="entry name" value="PucR C-terminal helix-turn-helix domain"/>
    <property type="match status" value="1"/>
</dbReference>
<dbReference type="InterPro" id="IPR051448">
    <property type="entry name" value="CdaR-like_regulators"/>
</dbReference>
<dbReference type="Proteomes" id="UP001620520">
    <property type="component" value="Unassembled WGS sequence"/>
</dbReference>
<sequence length="82" mass="8957">MAMSQRLLAPLASDGGTALRETLDSYLRHSGSSREICDELFIHRNTLTYRLRKIEDALGLDLSDGEVRATCLLALSIVAAHG</sequence>
<dbReference type="PANTHER" id="PTHR33744:SF1">
    <property type="entry name" value="DNA-BINDING TRANSCRIPTIONAL ACTIVATOR ADER"/>
    <property type="match status" value="1"/>
</dbReference>
<accession>A0ABW8N9C7</accession>
<dbReference type="GO" id="GO:0003677">
    <property type="term" value="F:DNA binding"/>
    <property type="evidence" value="ECO:0007669"/>
    <property type="project" value="UniProtKB-KW"/>
</dbReference>
<keyword evidence="2" id="KW-0238">DNA-binding</keyword>
<dbReference type="Pfam" id="PF13556">
    <property type="entry name" value="HTH_30"/>
    <property type="match status" value="1"/>
</dbReference>
<reference evidence="2 3" key="1">
    <citation type="submission" date="2024-10" db="EMBL/GenBank/DDBJ databases">
        <title>Novel secondary metabolite-producing bacteria for plant disease control.</title>
        <authorList>
            <person name="Chevrette M."/>
        </authorList>
    </citation>
    <scope>NUCLEOTIDE SEQUENCE [LARGE SCALE GENOMIC DNA]</scope>
    <source>
        <strain evidence="2 3">J30 TE3557</strain>
    </source>
</reference>
<keyword evidence="3" id="KW-1185">Reference proteome</keyword>
<protein>
    <submittedName>
        <fullName evidence="2">DNA-binding PucR family transcriptional regulator</fullName>
    </submittedName>
</protein>
<evidence type="ECO:0000313" key="2">
    <source>
        <dbReference type="EMBL" id="MFK4640191.1"/>
    </source>
</evidence>
<organism evidence="2 3">
    <name type="scientific">Paenarthrobacter histidinolovorans</name>
    <dbReference type="NCBI Taxonomy" id="43664"/>
    <lineage>
        <taxon>Bacteria</taxon>
        <taxon>Bacillati</taxon>
        <taxon>Actinomycetota</taxon>
        <taxon>Actinomycetes</taxon>
        <taxon>Micrococcales</taxon>
        <taxon>Micrococcaceae</taxon>
        <taxon>Paenarthrobacter</taxon>
    </lineage>
</organism>
<comment type="caution">
    <text evidence="2">The sequence shown here is derived from an EMBL/GenBank/DDBJ whole genome shotgun (WGS) entry which is preliminary data.</text>
</comment>
<feature type="domain" description="PucR C-terminal helix-turn-helix" evidence="1">
    <location>
        <begin position="19"/>
        <end position="76"/>
    </location>
</feature>
<evidence type="ECO:0000313" key="3">
    <source>
        <dbReference type="Proteomes" id="UP001620520"/>
    </source>
</evidence>
<dbReference type="InterPro" id="IPR042070">
    <property type="entry name" value="PucR_C-HTH_sf"/>
</dbReference>